<dbReference type="InterPro" id="IPR040198">
    <property type="entry name" value="Fido_containing"/>
</dbReference>
<gene>
    <name evidence="5" type="ORF">NRB56_39500</name>
</gene>
<dbReference type="InterPro" id="IPR036597">
    <property type="entry name" value="Fido-like_dom_sf"/>
</dbReference>
<organism evidence="5 6">
    <name type="scientific">Nocardia aurantia</name>
    <dbReference type="NCBI Taxonomy" id="2585199"/>
    <lineage>
        <taxon>Bacteria</taxon>
        <taxon>Bacillati</taxon>
        <taxon>Actinomycetota</taxon>
        <taxon>Actinomycetes</taxon>
        <taxon>Mycobacteriales</taxon>
        <taxon>Nocardiaceae</taxon>
        <taxon>Nocardia</taxon>
    </lineage>
</organism>
<evidence type="ECO:0000256" key="3">
    <source>
        <dbReference type="PIRSR" id="PIRSR640198-3"/>
    </source>
</evidence>
<evidence type="ECO:0000256" key="1">
    <source>
        <dbReference type="PIRSR" id="PIRSR640198-1"/>
    </source>
</evidence>
<evidence type="ECO:0000313" key="5">
    <source>
        <dbReference type="EMBL" id="MQY28366.1"/>
    </source>
</evidence>
<reference evidence="5 6" key="1">
    <citation type="submission" date="2019-10" db="EMBL/GenBank/DDBJ databases">
        <title>Nocardia macrotermitis sp. nov. and Nocardia aurantia sp. nov., isolated from the gut of fungus growing-termite Macrotermes natalensis.</title>
        <authorList>
            <person name="Benndorf R."/>
            <person name="Schwitalla J."/>
            <person name="Martin K."/>
            <person name="De Beer W."/>
            <person name="Kaster A.-K."/>
            <person name="Vollmers J."/>
            <person name="Poulsen M."/>
            <person name="Beemelmanns C."/>
        </authorList>
    </citation>
    <scope>NUCLEOTIDE SEQUENCE [LARGE SCALE GENOMIC DNA]</scope>
    <source>
        <strain evidence="5 6">RB56</strain>
    </source>
</reference>
<accession>A0A7K0DRM4</accession>
<feature type="binding site" evidence="2">
    <location>
        <begin position="207"/>
        <end position="214"/>
    </location>
    <ligand>
        <name>ATP</name>
        <dbReference type="ChEBI" id="CHEBI:30616"/>
    </ligand>
</feature>
<evidence type="ECO:0000313" key="6">
    <source>
        <dbReference type="Proteomes" id="UP000431401"/>
    </source>
</evidence>
<keyword evidence="2" id="KW-0547">Nucleotide-binding</keyword>
<dbReference type="SUPFAM" id="SSF140931">
    <property type="entry name" value="Fic-like"/>
    <property type="match status" value="1"/>
</dbReference>
<protein>
    <recommendedName>
        <fullName evidence="4">Fido domain-containing protein</fullName>
    </recommendedName>
</protein>
<dbReference type="GO" id="GO:0005524">
    <property type="term" value="F:ATP binding"/>
    <property type="evidence" value="ECO:0007669"/>
    <property type="project" value="UniProtKB-KW"/>
</dbReference>
<feature type="site" description="Important for autoinhibition of adenylyltransferase activity" evidence="3">
    <location>
        <position position="68"/>
    </location>
</feature>
<evidence type="ECO:0000256" key="2">
    <source>
        <dbReference type="PIRSR" id="PIRSR640198-2"/>
    </source>
</evidence>
<comment type="caution">
    <text evidence="5">The sequence shown here is derived from an EMBL/GenBank/DDBJ whole genome shotgun (WGS) entry which is preliminary data.</text>
</comment>
<dbReference type="AlphaFoldDB" id="A0A7K0DRM4"/>
<name>A0A7K0DRM4_9NOCA</name>
<dbReference type="EMBL" id="WEGI01000008">
    <property type="protein sequence ID" value="MQY28366.1"/>
    <property type="molecule type" value="Genomic_DNA"/>
</dbReference>
<keyword evidence="6" id="KW-1185">Reference proteome</keyword>
<feature type="domain" description="Fido" evidence="4">
    <location>
        <begin position="119"/>
        <end position="275"/>
    </location>
</feature>
<dbReference type="Pfam" id="PF02661">
    <property type="entry name" value="Fic"/>
    <property type="match status" value="1"/>
</dbReference>
<dbReference type="InterPro" id="IPR003812">
    <property type="entry name" value="Fido"/>
</dbReference>
<dbReference type="Proteomes" id="UP000431401">
    <property type="component" value="Unassembled WGS sequence"/>
</dbReference>
<dbReference type="Gene3D" id="1.10.3290.10">
    <property type="entry name" value="Fido-like domain"/>
    <property type="match status" value="1"/>
</dbReference>
<dbReference type="PANTHER" id="PTHR13504:SF38">
    <property type="entry name" value="FIDO DOMAIN-CONTAINING PROTEIN"/>
    <property type="match status" value="1"/>
</dbReference>
<dbReference type="PANTHER" id="PTHR13504">
    <property type="entry name" value="FIDO DOMAIN-CONTAINING PROTEIN DDB_G0283145"/>
    <property type="match status" value="1"/>
</dbReference>
<keyword evidence="2" id="KW-0067">ATP-binding</keyword>
<dbReference type="OrthoDB" id="9813719at2"/>
<feature type="active site" evidence="1">
    <location>
        <position position="203"/>
    </location>
</feature>
<sequence length="388" mass="43473">MRRCWSHSSPVVVLYRTPDLDPRDETVLAEIEELRSRLRYLVQEPRRWDRPLRRNLVARAIVGSNTIEGYTVSLDDAESVVAGADGHAESGDAALAAVAGYHEALAYVQQAAQFEVFAYEEMLLSALHFMMLRHSLDSGPGRYRAGPILVTGGRGRPPAYVGPDPGWVPELMAELTTWLQTGDLDCPVYVRAAMAHLNLVSIHPWRDGNGRMSRCLHTLVLARDRVLAPEFSSIEEWLGMSTVNTAEYYTALAQVQGGSYLPDRDTHAWVRFTLRAHHLQAQLVDQRVRAAKALWDKAVESTAELGLHERTAMALFSAAEGNLRRVTYAADEALTRDQALRDLNLLQRMGLIESAGGGVRRHYLATGRWRDSVREVLGTNEYLREPYE</sequence>
<proteinExistence type="predicted"/>
<dbReference type="PROSITE" id="PS51459">
    <property type="entry name" value="FIDO"/>
    <property type="match status" value="1"/>
</dbReference>
<evidence type="ECO:0000259" key="4">
    <source>
        <dbReference type="PROSITE" id="PS51459"/>
    </source>
</evidence>